<proteinExistence type="inferred from homology"/>
<evidence type="ECO:0000256" key="5">
    <source>
        <dbReference type="ARBA" id="ARBA00023180"/>
    </source>
</evidence>
<comment type="similarity">
    <text evidence="1 6">Belongs to the type-B carboxylesterase/lipase family.</text>
</comment>
<dbReference type="InterPro" id="IPR050309">
    <property type="entry name" value="Type-B_Carboxylest/Lipase"/>
</dbReference>
<feature type="signal peptide" evidence="6">
    <location>
        <begin position="1"/>
        <end position="19"/>
    </location>
</feature>
<dbReference type="Pfam" id="PF00135">
    <property type="entry name" value="COesterase"/>
    <property type="match status" value="1"/>
</dbReference>
<keyword evidence="5" id="KW-0325">Glycoprotein</keyword>
<organism evidence="8">
    <name type="scientific">Photinus pyralis</name>
    <name type="common">Common eastern firefly</name>
    <name type="synonym">Lampyris pyralis</name>
    <dbReference type="NCBI Taxonomy" id="7054"/>
    <lineage>
        <taxon>Eukaryota</taxon>
        <taxon>Metazoa</taxon>
        <taxon>Ecdysozoa</taxon>
        <taxon>Arthropoda</taxon>
        <taxon>Hexapoda</taxon>
        <taxon>Insecta</taxon>
        <taxon>Pterygota</taxon>
        <taxon>Neoptera</taxon>
        <taxon>Endopterygota</taxon>
        <taxon>Coleoptera</taxon>
        <taxon>Polyphaga</taxon>
        <taxon>Elateriformia</taxon>
        <taxon>Elateroidea</taxon>
        <taxon>Lampyridae</taxon>
        <taxon>Lampyrinae</taxon>
        <taxon>Photinus</taxon>
    </lineage>
</organism>
<keyword evidence="3 6" id="KW-0378">Hydrolase</keyword>
<feature type="domain" description="Carboxylesterase type B" evidence="7">
    <location>
        <begin position="23"/>
        <end position="541"/>
    </location>
</feature>
<dbReference type="InterPro" id="IPR029058">
    <property type="entry name" value="AB_hydrolase_fold"/>
</dbReference>
<evidence type="ECO:0000256" key="2">
    <source>
        <dbReference type="ARBA" id="ARBA00022487"/>
    </source>
</evidence>
<dbReference type="GO" id="GO:0052689">
    <property type="term" value="F:carboxylic ester hydrolase activity"/>
    <property type="evidence" value="ECO:0007669"/>
    <property type="project" value="UniProtKB-KW"/>
</dbReference>
<keyword evidence="2" id="KW-0719">Serine esterase</keyword>
<dbReference type="PROSITE" id="PS00122">
    <property type="entry name" value="CARBOXYLESTERASE_B_1"/>
    <property type="match status" value="1"/>
</dbReference>
<feature type="chain" id="PRO_5011832003" description="Carboxylic ester hydrolase" evidence="6">
    <location>
        <begin position="20"/>
        <end position="558"/>
    </location>
</feature>
<evidence type="ECO:0000256" key="1">
    <source>
        <dbReference type="ARBA" id="ARBA00005964"/>
    </source>
</evidence>
<accession>A0A1Y1MFT8</accession>
<evidence type="ECO:0000313" key="8">
    <source>
        <dbReference type="EMBL" id="JAV83868.1"/>
    </source>
</evidence>
<sequence length="558" mass="62629">MANIGVLFVIAYFASFCNCETGPFVSLKQGDILGRYFTTRKGRTVSGFSGIPYAKPPVGELRFKPSVTLEQWNGTLNATQPHAVCPQLNYYDKENPNPIAGSENCLFLNVYTPQVPKDKWNNISYPVLFYIHGGSFSVGSARYDWLGPELLLDKDLVLVTVNYRLGALGFLSTGDDSIPANNGLKDQVLALRWVKDNIATFGGNPEKVTISGNSAGGSSVHYLTLSPMTKGLITSAIIQSGVVISQIAVIPRNESIGYAQRFGEKLNCSSGTSEDLLKCLQGRHLYDIVKQQLTFSTWDSSAIPFLPTIEKNCTDAFLCRNPFKLMQSNDILDIPIMLGIVPNEGIIVSAALSPEKIEQMEETFDTNAFHDFNLESLHLADSLRKFYFGNQTIGLKTRPEITDLYTDGWFLSGADFLVQNHLAYREQPIYFYYFDYMGSESYASLYNDASFLCGASHTDELLYLLSRNVAFPGYKPTPLDDEMTETMTSLWFNFVRYGNPTPANESKIPLWQRVVSNNLEYYHIEGPRNLSMRNNLLSNRKYLWRNLRVAVDVDKFDP</sequence>
<evidence type="ECO:0000256" key="4">
    <source>
        <dbReference type="ARBA" id="ARBA00023157"/>
    </source>
</evidence>
<dbReference type="Gene3D" id="3.40.50.1820">
    <property type="entry name" value="alpha/beta hydrolase"/>
    <property type="match status" value="1"/>
</dbReference>
<protein>
    <recommendedName>
        <fullName evidence="6">Carboxylic ester hydrolase</fullName>
        <ecNumber evidence="6">3.1.1.-</ecNumber>
    </recommendedName>
</protein>
<evidence type="ECO:0000256" key="3">
    <source>
        <dbReference type="ARBA" id="ARBA00022801"/>
    </source>
</evidence>
<dbReference type="InterPro" id="IPR019826">
    <property type="entry name" value="Carboxylesterase_B_AS"/>
</dbReference>
<reference evidence="8" key="1">
    <citation type="journal article" date="2016" name="Sci. Rep.">
        <title>Molecular characterization of firefly nuptial gifts: a multi-omics approach sheds light on postcopulatory sexual selection.</title>
        <authorList>
            <person name="Al-Wathiqui N."/>
            <person name="Fallon T.R."/>
            <person name="South A."/>
            <person name="Weng J.K."/>
            <person name="Lewis S.M."/>
        </authorList>
    </citation>
    <scope>NUCLEOTIDE SEQUENCE</scope>
</reference>
<dbReference type="AlphaFoldDB" id="A0A1Y1MFT8"/>
<dbReference type="EC" id="3.1.1.-" evidence="6"/>
<dbReference type="SUPFAM" id="SSF53474">
    <property type="entry name" value="alpha/beta-Hydrolases"/>
    <property type="match status" value="1"/>
</dbReference>
<evidence type="ECO:0000256" key="6">
    <source>
        <dbReference type="RuleBase" id="RU361235"/>
    </source>
</evidence>
<evidence type="ECO:0000259" key="7">
    <source>
        <dbReference type="Pfam" id="PF00135"/>
    </source>
</evidence>
<dbReference type="EMBL" id="GEZM01034203">
    <property type="protein sequence ID" value="JAV83868.1"/>
    <property type="molecule type" value="Transcribed_RNA"/>
</dbReference>
<dbReference type="PANTHER" id="PTHR11559">
    <property type="entry name" value="CARBOXYLESTERASE"/>
    <property type="match status" value="1"/>
</dbReference>
<keyword evidence="6" id="KW-0732">Signal</keyword>
<name>A0A1Y1MFT8_PHOPY</name>
<dbReference type="InterPro" id="IPR002018">
    <property type="entry name" value="CarbesteraseB"/>
</dbReference>
<keyword evidence="4" id="KW-1015">Disulfide bond</keyword>